<dbReference type="SMART" id="SM00530">
    <property type="entry name" value="HTH_XRE"/>
    <property type="match status" value="1"/>
</dbReference>
<dbReference type="InterPro" id="IPR010982">
    <property type="entry name" value="Lambda_DNA-bd_dom_sf"/>
</dbReference>
<proteinExistence type="predicted"/>
<sequence>MNGADLRTARVAAGVSLSEMSRRTHFSKAYLGHLETGKRSIGPEHIRAYEQALNVSLSHERHSVGVTDVELLSQAVNVVTALGLRHGGMAIADMARSHWGWTEGLLNQSMPDNVRKGLSWQAARLANRLGWSLSEAGRKTQATTAYTTALDLSKHDHGLHAAVSVDLAKHKVGMGHPQEALTLLDSLSPKEPVHQFTANGVASLAAATLGDWQGTVRYVGLADEAWSRVELSNLPEVNRPYVSGHEAHAHRDAGRAFHVLALKGEKRAVPLAGQRLELAVSMFGPDRANAVSQCRKRLDSLATL</sequence>
<dbReference type="CDD" id="cd00093">
    <property type="entry name" value="HTH_XRE"/>
    <property type="match status" value="1"/>
</dbReference>
<dbReference type="SUPFAM" id="SSF48452">
    <property type="entry name" value="TPR-like"/>
    <property type="match status" value="1"/>
</dbReference>
<dbReference type="EMBL" id="QLTT01000004">
    <property type="protein sequence ID" value="RAS65641.1"/>
    <property type="molecule type" value="Genomic_DNA"/>
</dbReference>
<evidence type="ECO:0000259" key="1">
    <source>
        <dbReference type="PROSITE" id="PS50943"/>
    </source>
</evidence>
<dbReference type="SUPFAM" id="SSF47413">
    <property type="entry name" value="lambda repressor-like DNA-binding domains"/>
    <property type="match status" value="1"/>
</dbReference>
<organism evidence="2 3">
    <name type="scientific">Lentzea atacamensis</name>
    <dbReference type="NCBI Taxonomy" id="531938"/>
    <lineage>
        <taxon>Bacteria</taxon>
        <taxon>Bacillati</taxon>
        <taxon>Actinomycetota</taxon>
        <taxon>Actinomycetes</taxon>
        <taxon>Pseudonocardiales</taxon>
        <taxon>Pseudonocardiaceae</taxon>
        <taxon>Lentzea</taxon>
    </lineage>
</organism>
<evidence type="ECO:0000313" key="3">
    <source>
        <dbReference type="Proteomes" id="UP000248714"/>
    </source>
</evidence>
<protein>
    <submittedName>
        <fullName evidence="2">Helix-turn-helix protein</fullName>
    </submittedName>
</protein>
<gene>
    <name evidence="2" type="ORF">C8D87_104191</name>
</gene>
<dbReference type="RefSeq" id="WP_267899873.1">
    <property type="nucleotide sequence ID" value="NZ_QLTT01000004.1"/>
</dbReference>
<dbReference type="PROSITE" id="PS50943">
    <property type="entry name" value="HTH_CROC1"/>
    <property type="match status" value="1"/>
</dbReference>
<dbReference type="Pfam" id="PF01381">
    <property type="entry name" value="HTH_3"/>
    <property type="match status" value="1"/>
</dbReference>
<dbReference type="Gene3D" id="1.10.260.40">
    <property type="entry name" value="lambda repressor-like DNA-binding domains"/>
    <property type="match status" value="1"/>
</dbReference>
<dbReference type="Proteomes" id="UP000248714">
    <property type="component" value="Unassembled WGS sequence"/>
</dbReference>
<feature type="domain" description="HTH cro/C1-type" evidence="1">
    <location>
        <begin position="6"/>
        <end position="61"/>
    </location>
</feature>
<keyword evidence="3" id="KW-1185">Reference proteome</keyword>
<comment type="caution">
    <text evidence="2">The sequence shown here is derived from an EMBL/GenBank/DDBJ whole genome shotgun (WGS) entry which is preliminary data.</text>
</comment>
<reference evidence="2 3" key="1">
    <citation type="submission" date="2018-06" db="EMBL/GenBank/DDBJ databases">
        <title>Genomic Encyclopedia of Type Strains, Phase IV (KMG-IV): sequencing the most valuable type-strain genomes for metagenomic binning, comparative biology and taxonomic classification.</title>
        <authorList>
            <person name="Goeker M."/>
        </authorList>
    </citation>
    <scope>NUCLEOTIDE SEQUENCE [LARGE SCALE GENOMIC DNA]</scope>
    <source>
        <strain evidence="2 3">DSM 45479</strain>
    </source>
</reference>
<accession>A0ABX9E7H0</accession>
<dbReference type="InterPro" id="IPR011990">
    <property type="entry name" value="TPR-like_helical_dom_sf"/>
</dbReference>
<name>A0ABX9E7H0_9PSEU</name>
<evidence type="ECO:0000313" key="2">
    <source>
        <dbReference type="EMBL" id="RAS65641.1"/>
    </source>
</evidence>
<dbReference type="InterPro" id="IPR001387">
    <property type="entry name" value="Cro/C1-type_HTH"/>
</dbReference>